<gene>
    <name evidence="1" type="ORF">GCM10022380_06780</name>
</gene>
<evidence type="ECO:0008006" key="3">
    <source>
        <dbReference type="Google" id="ProtNLM"/>
    </source>
</evidence>
<reference evidence="2" key="1">
    <citation type="journal article" date="2019" name="Int. J. Syst. Evol. Microbiol.">
        <title>The Global Catalogue of Microorganisms (GCM) 10K type strain sequencing project: providing services to taxonomists for standard genome sequencing and annotation.</title>
        <authorList>
            <consortium name="The Broad Institute Genomics Platform"/>
            <consortium name="The Broad Institute Genome Sequencing Center for Infectious Disease"/>
            <person name="Wu L."/>
            <person name="Ma J."/>
        </authorList>
    </citation>
    <scope>NUCLEOTIDE SEQUENCE [LARGE SCALE GENOMIC DNA]</scope>
    <source>
        <strain evidence="2">JCM 17017</strain>
    </source>
</reference>
<proteinExistence type="predicted"/>
<organism evidence="1 2">
    <name type="scientific">Amycolatopsis tucumanensis</name>
    <dbReference type="NCBI Taxonomy" id="401106"/>
    <lineage>
        <taxon>Bacteria</taxon>
        <taxon>Bacillati</taxon>
        <taxon>Actinomycetota</taxon>
        <taxon>Actinomycetes</taxon>
        <taxon>Pseudonocardiales</taxon>
        <taxon>Pseudonocardiaceae</taxon>
        <taxon>Amycolatopsis</taxon>
    </lineage>
</organism>
<sequence length="490" mass="53789">MSDHSDLRAACRVFVASAFAALAAEHVIPAPRYHAYMAVGRDYFGDSIMPLAEFTALEALLNKRYSERFADPLRREHAEFANTYIFGLLEACIIRCAQAGDFTPSGPTVEGVIDELLAVLGTSTRELVCARHVSHLTTASGNEIRIGDIAIIPQPEDSYRFLADRICREIPGAPRAWNRDLPHSYDPPHALLIIRGTTDTVNPYVARDRLSAKLERFLLLARLMTAGTVQSGYEVSGMTTLIACMDPQIYVSGKGLLDTLVRRTVRLTGDEAAVFAAVSNMIDTVDIKRDGIVATSFDVALGKYNQSHNTGSPYEHLVDLATALEGVLIGAENEGEGLTLRLCTRAAALLARDDDPAAAVFNDVKELYGLRSKLVHGGQIAEKDLRKVFTRVSTVPADDAEHRFGLALAYAVDRMRDLVRRAILARLCLAEQHNPIWPFTGRAAVDALLADDHQRETWRSHWHTRLASLGADYAGGKPRAAVDTISQEDR</sequence>
<evidence type="ECO:0000313" key="1">
    <source>
        <dbReference type="EMBL" id="GAA3792671.1"/>
    </source>
</evidence>
<dbReference type="RefSeq" id="WP_237338932.1">
    <property type="nucleotide sequence ID" value="NZ_BAABCM010000001.1"/>
</dbReference>
<keyword evidence="2" id="KW-1185">Reference proteome</keyword>
<name>A0ABP7HEX9_9PSEU</name>
<accession>A0ABP7HEX9</accession>
<protein>
    <recommendedName>
        <fullName evidence="3">Apea-like HEPN domain-containing protein</fullName>
    </recommendedName>
</protein>
<evidence type="ECO:0000313" key="2">
    <source>
        <dbReference type="Proteomes" id="UP001501624"/>
    </source>
</evidence>
<dbReference type="EMBL" id="BAABCM010000001">
    <property type="protein sequence ID" value="GAA3792671.1"/>
    <property type="molecule type" value="Genomic_DNA"/>
</dbReference>
<dbReference type="Proteomes" id="UP001501624">
    <property type="component" value="Unassembled WGS sequence"/>
</dbReference>
<comment type="caution">
    <text evidence="1">The sequence shown here is derived from an EMBL/GenBank/DDBJ whole genome shotgun (WGS) entry which is preliminary data.</text>
</comment>